<evidence type="ECO:0000313" key="1">
    <source>
        <dbReference type="EMBL" id="NSB17168.1"/>
    </source>
</evidence>
<evidence type="ECO:0000313" key="2">
    <source>
        <dbReference type="Proteomes" id="UP000822184"/>
    </source>
</evidence>
<organism evidence="1 2">
    <name type="scientific">Clostridium beijerinckii</name>
    <name type="common">Clostridium MP</name>
    <dbReference type="NCBI Taxonomy" id="1520"/>
    <lineage>
        <taxon>Bacteria</taxon>
        <taxon>Bacillati</taxon>
        <taxon>Bacillota</taxon>
        <taxon>Clostridia</taxon>
        <taxon>Eubacteriales</taxon>
        <taxon>Clostridiaceae</taxon>
        <taxon>Clostridium</taxon>
    </lineage>
</organism>
<protein>
    <submittedName>
        <fullName evidence="1">Uncharacterized protein</fullName>
    </submittedName>
</protein>
<gene>
    <name evidence="1" type="ORF">BCD95_005427</name>
</gene>
<accession>A0AAE5H9Z2</accession>
<dbReference type="EMBL" id="JABTDW010000001">
    <property type="protein sequence ID" value="NSB17168.1"/>
    <property type="molecule type" value="Genomic_DNA"/>
</dbReference>
<sequence length="40" mass="4637">MININKAIVTSLSSFIVGNIKKVFLLNYVWACYIEKNKLF</sequence>
<comment type="caution">
    <text evidence="1">The sequence shown here is derived from an EMBL/GenBank/DDBJ whole genome shotgun (WGS) entry which is preliminary data.</text>
</comment>
<reference evidence="1" key="1">
    <citation type="submission" date="2020-06" db="EMBL/GenBank/DDBJ databases">
        <title>Genomic insights into acetone-butanol-ethanol (ABE) fermentation by sequencing solventogenic clostridia strains.</title>
        <authorList>
            <person name="Brown S."/>
        </authorList>
    </citation>
    <scope>NUCLEOTIDE SEQUENCE</scope>
    <source>
        <strain evidence="1">DJ123</strain>
    </source>
</reference>
<proteinExistence type="predicted"/>
<dbReference type="Proteomes" id="UP000822184">
    <property type="component" value="Unassembled WGS sequence"/>
</dbReference>
<dbReference type="AlphaFoldDB" id="A0AAE5H9Z2"/>
<name>A0AAE5H9Z2_CLOBE</name>